<dbReference type="InterPro" id="IPR013022">
    <property type="entry name" value="Xyl_isomerase-like_TIM-brl"/>
</dbReference>
<reference evidence="2" key="1">
    <citation type="submission" date="2018-06" db="EMBL/GenBank/DDBJ databases">
        <authorList>
            <person name="Zhirakovskaya E."/>
        </authorList>
    </citation>
    <scope>NUCLEOTIDE SEQUENCE</scope>
</reference>
<protein>
    <recommendedName>
        <fullName evidence="1">Xylose isomerase-like TIM barrel domain-containing protein</fullName>
    </recommendedName>
</protein>
<feature type="domain" description="Xylose isomerase-like TIM barrel" evidence="1">
    <location>
        <begin position="45"/>
        <end position="257"/>
    </location>
</feature>
<accession>A0A3B0VCX9</accession>
<dbReference type="AlphaFoldDB" id="A0A3B0VCX9"/>
<dbReference type="Gene3D" id="3.20.20.150">
    <property type="entry name" value="Divalent-metal-dependent TIM barrel enzymes"/>
    <property type="match status" value="1"/>
</dbReference>
<evidence type="ECO:0000259" key="1">
    <source>
        <dbReference type="Pfam" id="PF01261"/>
    </source>
</evidence>
<dbReference type="SUPFAM" id="SSF51658">
    <property type="entry name" value="Xylose isomerase-like"/>
    <property type="match status" value="1"/>
</dbReference>
<name>A0A3B0VCX9_9ZZZZ</name>
<dbReference type="PANTHER" id="PTHR12110">
    <property type="entry name" value="HYDROXYPYRUVATE ISOMERASE"/>
    <property type="match status" value="1"/>
</dbReference>
<dbReference type="EMBL" id="UOEY01000062">
    <property type="protein sequence ID" value="VAW38560.1"/>
    <property type="molecule type" value="Genomic_DNA"/>
</dbReference>
<dbReference type="Pfam" id="PF01261">
    <property type="entry name" value="AP_endonuc_2"/>
    <property type="match status" value="1"/>
</dbReference>
<evidence type="ECO:0000313" key="2">
    <source>
        <dbReference type="EMBL" id="VAW38560.1"/>
    </source>
</evidence>
<gene>
    <name evidence="2" type="ORF">MNBD_DELTA04-578</name>
</gene>
<dbReference type="PANTHER" id="PTHR12110:SF21">
    <property type="entry name" value="XYLOSE ISOMERASE-LIKE TIM BARREL DOMAIN-CONTAINING PROTEIN"/>
    <property type="match status" value="1"/>
</dbReference>
<proteinExistence type="predicted"/>
<dbReference type="InterPro" id="IPR050312">
    <property type="entry name" value="IolE/XylAMocC-like"/>
</dbReference>
<organism evidence="2">
    <name type="scientific">hydrothermal vent metagenome</name>
    <dbReference type="NCBI Taxonomy" id="652676"/>
    <lineage>
        <taxon>unclassified sequences</taxon>
        <taxon>metagenomes</taxon>
        <taxon>ecological metagenomes</taxon>
    </lineage>
</organism>
<dbReference type="InterPro" id="IPR036237">
    <property type="entry name" value="Xyl_isomerase-like_sf"/>
</dbReference>
<sequence>MKTPYAHITDYCFINAPFALLRAGLLELFLKNRLQPEIGLEGECLWDTEKDVFRETADTLKRHNLSCTLHAPFSDLAPGGFDSRIRALSREKLRLAFELIPIFNPRSIVCHLGFEENKHSYKLDTWLENALETWKELLDIAEHYQTPVMFENTYETSPMIHRTLFAELDSQVLGFCLDVGHLRAFADTPWQVWLDEDAVGSRLGQLHLHDNLGNSDDHLAIGRGNFNFDELFDYLRDHRLSPLLTLEPHSEEDLWRSLAAIDAADLFRGIIRQ</sequence>